<dbReference type="PANTHER" id="PTHR43414">
    <property type="entry name" value="MULTIDRUG RESISTANCE PROTEIN MDTG"/>
    <property type="match status" value="1"/>
</dbReference>
<keyword evidence="4 7" id="KW-0812">Transmembrane</keyword>
<dbReference type="PANTHER" id="PTHR43414:SF1">
    <property type="entry name" value="PEPTIDE PERMEASE"/>
    <property type="match status" value="1"/>
</dbReference>
<gene>
    <name evidence="9" type="ORF">J2X07_000427</name>
</gene>
<feature type="transmembrane region" description="Helical" evidence="7">
    <location>
        <begin position="275"/>
        <end position="297"/>
    </location>
</feature>
<evidence type="ECO:0000256" key="6">
    <source>
        <dbReference type="ARBA" id="ARBA00023136"/>
    </source>
</evidence>
<dbReference type="InterPro" id="IPR011701">
    <property type="entry name" value="MFS"/>
</dbReference>
<feature type="transmembrane region" description="Helical" evidence="7">
    <location>
        <begin position="166"/>
        <end position="187"/>
    </location>
</feature>
<dbReference type="CDD" id="cd17329">
    <property type="entry name" value="MFS_MdtH_MDR_like"/>
    <property type="match status" value="1"/>
</dbReference>
<dbReference type="Pfam" id="PF07690">
    <property type="entry name" value="MFS_1"/>
    <property type="match status" value="1"/>
</dbReference>
<dbReference type="RefSeq" id="WP_310256026.1">
    <property type="nucleotide sequence ID" value="NZ_JAVDWA010000001.1"/>
</dbReference>
<reference evidence="9 10" key="1">
    <citation type="submission" date="2023-07" db="EMBL/GenBank/DDBJ databases">
        <title>Sorghum-associated microbial communities from plants grown in Nebraska, USA.</title>
        <authorList>
            <person name="Schachtman D."/>
        </authorList>
    </citation>
    <scope>NUCLEOTIDE SEQUENCE [LARGE SCALE GENOMIC DNA]</scope>
    <source>
        <strain evidence="9 10">BE211</strain>
    </source>
</reference>
<feature type="transmembrane region" description="Helical" evidence="7">
    <location>
        <begin position="77"/>
        <end position="97"/>
    </location>
</feature>
<organism evidence="9 10">
    <name type="scientific">Fictibacillus barbaricus</name>
    <dbReference type="NCBI Taxonomy" id="182136"/>
    <lineage>
        <taxon>Bacteria</taxon>
        <taxon>Bacillati</taxon>
        <taxon>Bacillota</taxon>
        <taxon>Bacilli</taxon>
        <taxon>Bacillales</taxon>
        <taxon>Fictibacillaceae</taxon>
        <taxon>Fictibacillus</taxon>
    </lineage>
</organism>
<feature type="transmembrane region" description="Helical" evidence="7">
    <location>
        <begin position="51"/>
        <end position="70"/>
    </location>
</feature>
<feature type="domain" description="Major facilitator superfamily (MFS) profile" evidence="8">
    <location>
        <begin position="12"/>
        <end position="394"/>
    </location>
</feature>
<protein>
    <submittedName>
        <fullName evidence="9">MFS family permease</fullName>
    </submittedName>
</protein>
<feature type="transmembrane region" description="Helical" evidence="7">
    <location>
        <begin position="249"/>
        <end position="268"/>
    </location>
</feature>
<feature type="transmembrane region" description="Helical" evidence="7">
    <location>
        <begin position="12"/>
        <end position="39"/>
    </location>
</feature>
<evidence type="ECO:0000313" key="10">
    <source>
        <dbReference type="Proteomes" id="UP001258181"/>
    </source>
</evidence>
<evidence type="ECO:0000259" key="8">
    <source>
        <dbReference type="PROSITE" id="PS50850"/>
    </source>
</evidence>
<evidence type="ECO:0000256" key="4">
    <source>
        <dbReference type="ARBA" id="ARBA00022692"/>
    </source>
</evidence>
<keyword evidence="2" id="KW-0813">Transport</keyword>
<feature type="transmembrane region" description="Helical" evidence="7">
    <location>
        <begin position="338"/>
        <end position="359"/>
    </location>
</feature>
<comment type="subcellular location">
    <subcellularLocation>
        <location evidence="1">Cell membrane</location>
        <topology evidence="1">Multi-pass membrane protein</topology>
    </subcellularLocation>
</comment>
<evidence type="ECO:0000256" key="2">
    <source>
        <dbReference type="ARBA" id="ARBA00022448"/>
    </source>
</evidence>
<dbReference type="Gene3D" id="1.20.1250.20">
    <property type="entry name" value="MFS general substrate transporter like domains"/>
    <property type="match status" value="1"/>
</dbReference>
<proteinExistence type="predicted"/>
<comment type="caution">
    <text evidence="9">The sequence shown here is derived from an EMBL/GenBank/DDBJ whole genome shotgun (WGS) entry which is preliminary data.</text>
</comment>
<dbReference type="InterPro" id="IPR036259">
    <property type="entry name" value="MFS_trans_sf"/>
</dbReference>
<evidence type="ECO:0000256" key="3">
    <source>
        <dbReference type="ARBA" id="ARBA00022475"/>
    </source>
</evidence>
<dbReference type="SUPFAM" id="SSF103473">
    <property type="entry name" value="MFS general substrate transporter"/>
    <property type="match status" value="1"/>
</dbReference>
<keyword evidence="10" id="KW-1185">Reference proteome</keyword>
<evidence type="ECO:0000256" key="5">
    <source>
        <dbReference type="ARBA" id="ARBA00022989"/>
    </source>
</evidence>
<dbReference type="EMBL" id="JAVDWA010000001">
    <property type="protein sequence ID" value="MDR7071452.1"/>
    <property type="molecule type" value="Genomic_DNA"/>
</dbReference>
<keyword evidence="6 7" id="KW-0472">Membrane</keyword>
<feature type="transmembrane region" description="Helical" evidence="7">
    <location>
        <begin position="303"/>
        <end position="326"/>
    </location>
</feature>
<keyword evidence="3" id="KW-1003">Cell membrane</keyword>
<sequence length="410" mass="44671">MNLKQKLNFHPLAWGVIFGTFLSRAGFFMNLPFLGIYLYEVKGVDPATTGAILAVSFFVSTFMSFFGGALSDKLGRISVMFASMLLWGFVFVGFAIADQIVTFFLLNALNGLCRSVFEPSARALLVDVTPDDNRIAVFNARYYAINLGGAIGPLVGLSLGASKNPLPFLISAGIYFIYALIILYWHFKYKNKGQQENNLNAVSVIESLRIIAGDKVFRYFLIGNIFVTGAYSHLDTTLSQYLGTVDVSAYSVLFISNTVFILLFQFPIMKLMKKYSYLTALKAGCILFGLGLFGFGLSKSIPVLLLSMFLFTAGEILCFIIGDVLISDIAPNHLRGAYYGAAGLQFIGQGGSAWLGGILLSSLGFGQGVIIFAILGGLAVSAFPFFKFGEILLTKKKEIFTADADEYSVS</sequence>
<evidence type="ECO:0000256" key="7">
    <source>
        <dbReference type="SAM" id="Phobius"/>
    </source>
</evidence>
<name>A0ABU1TW82_9BACL</name>
<evidence type="ECO:0000313" key="9">
    <source>
        <dbReference type="EMBL" id="MDR7071452.1"/>
    </source>
</evidence>
<dbReference type="Proteomes" id="UP001258181">
    <property type="component" value="Unassembled WGS sequence"/>
</dbReference>
<accession>A0ABU1TW82</accession>
<evidence type="ECO:0000256" key="1">
    <source>
        <dbReference type="ARBA" id="ARBA00004651"/>
    </source>
</evidence>
<dbReference type="InterPro" id="IPR020846">
    <property type="entry name" value="MFS_dom"/>
</dbReference>
<dbReference type="PROSITE" id="PS50850">
    <property type="entry name" value="MFS"/>
    <property type="match status" value="1"/>
</dbReference>
<keyword evidence="5 7" id="KW-1133">Transmembrane helix</keyword>
<feature type="transmembrane region" description="Helical" evidence="7">
    <location>
        <begin position="365"/>
        <end position="386"/>
    </location>
</feature>
<feature type="transmembrane region" description="Helical" evidence="7">
    <location>
        <begin position="216"/>
        <end position="234"/>
    </location>
</feature>